<sequence length="351" mass="37186">MSHTWTAIDFETANHDRGSACAVGLVRVRDGAVVDRFTTLIRPPRQVDFFSRHNIAVHGITAADVADAPGWTEAHARIVEFADGDPLVAHNAAFDIGVLRQACAHTGLSHPAWEYACTLALSRRTWADLPDHKLPTVCAHIGHRVLHHHRADADAEAAASIMIAAMTRYGTSSLADLARAARLDLRRMEAAGALPVQEALPVGAGTAAPPPASAARAAGGPSAPARAATASGPVAGEDRFSRWQRVAQTPLPEPSPDADPAGPLYGRTVCVSGDLASMDKPEVWRRVAEAGGRPAKNVTRKTDVLVLGGHDGTGKTSKHRQAETYRERGQRIDLVTEDELLALLGMTTAGP</sequence>
<dbReference type="InterPro" id="IPR001357">
    <property type="entry name" value="BRCT_dom"/>
</dbReference>
<dbReference type="InterPro" id="IPR013520">
    <property type="entry name" value="Ribonucl_H"/>
</dbReference>
<dbReference type="Proteomes" id="UP001348641">
    <property type="component" value="Unassembled WGS sequence"/>
</dbReference>
<dbReference type="GO" id="GO:0004527">
    <property type="term" value="F:exonuclease activity"/>
    <property type="evidence" value="ECO:0007669"/>
    <property type="project" value="UniProtKB-KW"/>
</dbReference>
<keyword evidence="3" id="KW-0378">Hydrolase</keyword>
<proteinExistence type="predicted"/>
<dbReference type="CDD" id="cd06130">
    <property type="entry name" value="DNA_pol_III_epsilon_like"/>
    <property type="match status" value="1"/>
</dbReference>
<feature type="domain" description="BRCT" evidence="2">
    <location>
        <begin position="259"/>
        <end position="344"/>
    </location>
</feature>
<reference evidence="3 4" key="1">
    <citation type="submission" date="2023-07" db="EMBL/GenBank/DDBJ databases">
        <authorList>
            <person name="Girao M."/>
            <person name="Carvalho M.F."/>
        </authorList>
    </citation>
    <scope>NUCLEOTIDE SEQUENCE [LARGE SCALE GENOMIC DNA]</scope>
    <source>
        <strain evidence="3 4">66/93</strain>
    </source>
</reference>
<dbReference type="RefSeq" id="WP_330157873.1">
    <property type="nucleotide sequence ID" value="NZ_BAAAJA010000008.1"/>
</dbReference>
<evidence type="ECO:0000313" key="4">
    <source>
        <dbReference type="Proteomes" id="UP001348641"/>
    </source>
</evidence>
<gene>
    <name evidence="3" type="ORF">Q8A49_09220</name>
</gene>
<dbReference type="Pfam" id="PF00929">
    <property type="entry name" value="RNase_T"/>
    <property type="match status" value="1"/>
</dbReference>
<evidence type="ECO:0000259" key="2">
    <source>
        <dbReference type="PROSITE" id="PS50172"/>
    </source>
</evidence>
<dbReference type="PANTHER" id="PTHR30231:SF42">
    <property type="entry name" value="EXONUCLEASE"/>
    <property type="match status" value="1"/>
</dbReference>
<feature type="region of interest" description="Disordered" evidence="1">
    <location>
        <begin position="205"/>
        <end position="237"/>
    </location>
</feature>
<accession>A0ABU7KNG8</accession>
<dbReference type="PROSITE" id="PS50172">
    <property type="entry name" value="BRCT"/>
    <property type="match status" value="1"/>
</dbReference>
<dbReference type="InterPro" id="IPR036397">
    <property type="entry name" value="RNaseH_sf"/>
</dbReference>
<keyword evidence="3" id="KW-0269">Exonuclease</keyword>
<dbReference type="SMART" id="SM00479">
    <property type="entry name" value="EXOIII"/>
    <property type="match status" value="1"/>
</dbReference>
<feature type="compositionally biased region" description="Low complexity" evidence="1">
    <location>
        <begin position="205"/>
        <end position="235"/>
    </location>
</feature>
<dbReference type="CDD" id="cd17748">
    <property type="entry name" value="BRCT_DNA_ligase_like"/>
    <property type="match status" value="1"/>
</dbReference>
<protein>
    <submittedName>
        <fullName evidence="3">Exonuclease domain-containing protein</fullName>
    </submittedName>
</protein>
<dbReference type="SUPFAM" id="SSF53098">
    <property type="entry name" value="Ribonuclease H-like"/>
    <property type="match status" value="1"/>
</dbReference>
<dbReference type="Gene3D" id="3.30.420.10">
    <property type="entry name" value="Ribonuclease H-like superfamily/Ribonuclease H"/>
    <property type="match status" value="1"/>
</dbReference>
<dbReference type="InterPro" id="IPR036420">
    <property type="entry name" value="BRCT_dom_sf"/>
</dbReference>
<comment type="caution">
    <text evidence="3">The sequence shown here is derived from an EMBL/GenBank/DDBJ whole genome shotgun (WGS) entry which is preliminary data.</text>
</comment>
<keyword evidence="3" id="KW-0540">Nuclease</keyword>
<name>A0ABU7KNG8_9ACTN</name>
<dbReference type="InterPro" id="IPR012337">
    <property type="entry name" value="RNaseH-like_sf"/>
</dbReference>
<dbReference type="EMBL" id="JAUUCC010000018">
    <property type="protein sequence ID" value="MEE2050677.1"/>
    <property type="molecule type" value="Genomic_DNA"/>
</dbReference>
<evidence type="ECO:0000313" key="3">
    <source>
        <dbReference type="EMBL" id="MEE2050677.1"/>
    </source>
</evidence>
<organism evidence="3 4">
    <name type="scientific">Nocardiopsis tropica</name>
    <dbReference type="NCBI Taxonomy" id="109330"/>
    <lineage>
        <taxon>Bacteria</taxon>
        <taxon>Bacillati</taxon>
        <taxon>Actinomycetota</taxon>
        <taxon>Actinomycetes</taxon>
        <taxon>Streptosporangiales</taxon>
        <taxon>Nocardiopsidaceae</taxon>
        <taxon>Nocardiopsis</taxon>
    </lineage>
</organism>
<evidence type="ECO:0000256" key="1">
    <source>
        <dbReference type="SAM" id="MobiDB-lite"/>
    </source>
</evidence>
<dbReference type="SUPFAM" id="SSF52113">
    <property type="entry name" value="BRCT domain"/>
    <property type="match status" value="1"/>
</dbReference>
<dbReference type="Gene3D" id="3.40.50.10190">
    <property type="entry name" value="BRCT domain"/>
    <property type="match status" value="1"/>
</dbReference>
<dbReference type="PANTHER" id="PTHR30231">
    <property type="entry name" value="DNA POLYMERASE III SUBUNIT EPSILON"/>
    <property type="match status" value="1"/>
</dbReference>